<reference evidence="1" key="1">
    <citation type="journal article" date="2012" name="Nat. Biotechnol.">
        <title>Reference genome sequence of the model plant Setaria.</title>
        <authorList>
            <person name="Bennetzen J.L."/>
            <person name="Schmutz J."/>
            <person name="Wang H."/>
            <person name="Percifield R."/>
            <person name="Hawkins J."/>
            <person name="Pontaroli A.C."/>
            <person name="Estep M."/>
            <person name="Feng L."/>
            <person name="Vaughn J.N."/>
            <person name="Grimwood J."/>
            <person name="Jenkins J."/>
            <person name="Barry K."/>
            <person name="Lindquist E."/>
            <person name="Hellsten U."/>
            <person name="Deshpande S."/>
            <person name="Wang X."/>
            <person name="Wu X."/>
            <person name="Mitros T."/>
            <person name="Triplett J."/>
            <person name="Yang X."/>
            <person name="Ye C.Y."/>
            <person name="Mauro-Herrera M."/>
            <person name="Wang L."/>
            <person name="Li P."/>
            <person name="Sharma M."/>
            <person name="Sharma R."/>
            <person name="Ronald P.C."/>
            <person name="Panaud O."/>
            <person name="Kellogg E.A."/>
            <person name="Brutnell T.P."/>
            <person name="Doust A.N."/>
            <person name="Tuskan G.A."/>
            <person name="Rokhsar D."/>
            <person name="Devos K.M."/>
        </authorList>
    </citation>
    <scope>NUCLEOTIDE SEQUENCE [LARGE SCALE GENOMIC DNA]</scope>
    <source>
        <strain evidence="1">Yugu1</strain>
    </source>
</reference>
<dbReference type="InterPro" id="IPR039313">
    <property type="entry name" value="HIT4"/>
</dbReference>
<gene>
    <name evidence="1" type="ORF">SETIT_2G415000v2</name>
</gene>
<sequence>MDLWLPAFPIGTEKTLEEGGELYEKTVYLFGSTELQLLDVNGQSKRMVYIPVAVAVSFHPPSWSSIYTIKNMLLEKMVLQLYAILH</sequence>
<dbReference type="GO" id="GO:1900034">
    <property type="term" value="P:regulation of cellular response to heat"/>
    <property type="evidence" value="ECO:0007669"/>
    <property type="project" value="InterPro"/>
</dbReference>
<dbReference type="PANTHER" id="PTHR33704">
    <property type="entry name" value="PROTEIN HEAT INTOLERANT 4-RELATED"/>
    <property type="match status" value="1"/>
</dbReference>
<dbReference type="STRING" id="4555.A0A368Q9B9"/>
<reference evidence="1" key="2">
    <citation type="submission" date="2015-07" db="EMBL/GenBank/DDBJ databases">
        <authorList>
            <person name="Noorani M."/>
        </authorList>
    </citation>
    <scope>NUCLEOTIDE SEQUENCE</scope>
    <source>
        <strain evidence="1">Yugu1</strain>
    </source>
</reference>
<evidence type="ECO:0000313" key="1">
    <source>
        <dbReference type="EMBL" id="RCV14308.1"/>
    </source>
</evidence>
<organism evidence="1">
    <name type="scientific">Setaria italica</name>
    <name type="common">Foxtail millet</name>
    <name type="synonym">Panicum italicum</name>
    <dbReference type="NCBI Taxonomy" id="4555"/>
    <lineage>
        <taxon>Eukaryota</taxon>
        <taxon>Viridiplantae</taxon>
        <taxon>Streptophyta</taxon>
        <taxon>Embryophyta</taxon>
        <taxon>Tracheophyta</taxon>
        <taxon>Spermatophyta</taxon>
        <taxon>Magnoliopsida</taxon>
        <taxon>Liliopsida</taxon>
        <taxon>Poales</taxon>
        <taxon>Poaceae</taxon>
        <taxon>PACMAD clade</taxon>
        <taxon>Panicoideae</taxon>
        <taxon>Panicodae</taxon>
        <taxon>Paniceae</taxon>
        <taxon>Cenchrinae</taxon>
        <taxon>Setaria</taxon>
    </lineage>
</organism>
<protein>
    <submittedName>
        <fullName evidence="1">Uncharacterized protein</fullName>
    </submittedName>
</protein>
<dbReference type="EMBL" id="CM003529">
    <property type="protein sequence ID" value="RCV14308.1"/>
    <property type="molecule type" value="Genomic_DNA"/>
</dbReference>
<name>A0A368Q9B9_SETIT</name>
<accession>A0A368Q9B9</accession>
<proteinExistence type="predicted"/>
<dbReference type="PANTHER" id="PTHR33704:SF1">
    <property type="entry name" value="PROTEIN HEAT INTOLERANT 4-RELATED"/>
    <property type="match status" value="1"/>
</dbReference>
<dbReference type="AlphaFoldDB" id="A0A368Q9B9"/>